<keyword evidence="5" id="KW-1185">Reference proteome</keyword>
<evidence type="ECO:0000313" key="5">
    <source>
        <dbReference type="Proteomes" id="UP000078595"/>
    </source>
</evidence>
<evidence type="ECO:0000313" key="4">
    <source>
        <dbReference type="EMBL" id="WWC65817.1"/>
    </source>
</evidence>
<dbReference type="EMBL" id="CP144540">
    <property type="protein sequence ID" value="WWC65817.1"/>
    <property type="molecule type" value="Genomic_DNA"/>
</dbReference>
<evidence type="ECO:0000256" key="1">
    <source>
        <dbReference type="SAM" id="MobiDB-lite"/>
    </source>
</evidence>
<dbReference type="AlphaFoldDB" id="A0A1A5ZXE3"/>
<organism evidence="3">
    <name type="scientific">Kwoniella dejecticola CBS 10117</name>
    <dbReference type="NCBI Taxonomy" id="1296121"/>
    <lineage>
        <taxon>Eukaryota</taxon>
        <taxon>Fungi</taxon>
        <taxon>Dikarya</taxon>
        <taxon>Basidiomycota</taxon>
        <taxon>Agaricomycotina</taxon>
        <taxon>Tremellomycetes</taxon>
        <taxon>Tremellales</taxon>
        <taxon>Cryptococcaceae</taxon>
        <taxon>Kwoniella</taxon>
    </lineage>
</organism>
<dbReference type="VEuPathDB" id="FungiDB:I303_07236"/>
<feature type="region of interest" description="Disordered" evidence="1">
    <location>
        <begin position="81"/>
        <end position="114"/>
    </location>
</feature>
<dbReference type="GeneID" id="28970935"/>
<feature type="region of interest" description="Disordered" evidence="1">
    <location>
        <begin position="404"/>
        <end position="426"/>
    </location>
</feature>
<keyword evidence="2" id="KW-0812">Transmembrane</keyword>
<name>A0A1A5ZXE3_9TREE</name>
<feature type="transmembrane region" description="Helical" evidence="2">
    <location>
        <begin position="123"/>
        <end position="142"/>
    </location>
</feature>
<evidence type="ECO:0000313" key="3">
    <source>
        <dbReference type="EMBL" id="OBR82476.1"/>
    </source>
</evidence>
<dbReference type="OrthoDB" id="2564577at2759"/>
<accession>A0A1A5ZXE3</accession>
<keyword evidence="2" id="KW-0472">Membrane</keyword>
<reference evidence="4" key="3">
    <citation type="submission" date="2024-02" db="EMBL/GenBank/DDBJ databases">
        <title>Comparative genomics of Cryptococcus and Kwoniella reveals pathogenesis evolution and contrasting modes of karyotype evolution via chromosome fusion or intercentromeric recombination.</title>
        <authorList>
            <person name="Coelho M.A."/>
            <person name="David-Palma M."/>
            <person name="Shea T."/>
            <person name="Bowers K."/>
            <person name="McGinley-Smith S."/>
            <person name="Mohammad A.W."/>
            <person name="Gnirke A."/>
            <person name="Yurkov A.M."/>
            <person name="Nowrousian M."/>
            <person name="Sun S."/>
            <person name="Cuomo C.A."/>
            <person name="Heitman J."/>
        </authorList>
    </citation>
    <scope>NUCLEOTIDE SEQUENCE</scope>
    <source>
        <strain evidence="4">CBS 10117</strain>
    </source>
</reference>
<dbReference type="KEGG" id="kdj:28970935"/>
<dbReference type="Proteomes" id="UP000078595">
    <property type="component" value="Chromosome 11"/>
</dbReference>
<feature type="region of interest" description="Disordered" evidence="1">
    <location>
        <begin position="1"/>
        <end position="21"/>
    </location>
</feature>
<feature type="region of interest" description="Disordered" evidence="1">
    <location>
        <begin position="343"/>
        <end position="363"/>
    </location>
</feature>
<dbReference type="CDD" id="cd12087">
    <property type="entry name" value="TM_EGFR-like"/>
    <property type="match status" value="1"/>
</dbReference>
<feature type="compositionally biased region" description="Polar residues" evidence="1">
    <location>
        <begin position="93"/>
        <end position="104"/>
    </location>
</feature>
<reference evidence="4" key="2">
    <citation type="submission" date="2013-07" db="EMBL/GenBank/DDBJ databases">
        <authorList>
            <consortium name="The Broad Institute Genome Sequencing Platform"/>
            <person name="Cuomo C."/>
            <person name="Litvintseva A."/>
            <person name="Chen Y."/>
            <person name="Heitman J."/>
            <person name="Sun S."/>
            <person name="Springer D."/>
            <person name="Dromer F."/>
            <person name="Young S.K."/>
            <person name="Zeng Q."/>
            <person name="Gargeya S."/>
            <person name="Fitzgerald M."/>
            <person name="Abouelleil A."/>
            <person name="Alvarado L."/>
            <person name="Berlin A.M."/>
            <person name="Chapman S.B."/>
            <person name="Dewar J."/>
            <person name="Goldberg J."/>
            <person name="Griggs A."/>
            <person name="Gujja S."/>
            <person name="Hansen M."/>
            <person name="Howarth C."/>
            <person name="Imamovic A."/>
            <person name="Larimer J."/>
            <person name="McCowan C."/>
            <person name="Murphy C."/>
            <person name="Pearson M."/>
            <person name="Priest M."/>
            <person name="Roberts A."/>
            <person name="Saif S."/>
            <person name="Shea T."/>
            <person name="Sykes S."/>
            <person name="Wortman J."/>
            <person name="Nusbaum C."/>
            <person name="Birren B."/>
        </authorList>
    </citation>
    <scope>NUCLEOTIDE SEQUENCE</scope>
    <source>
        <strain evidence="4">CBS 10117</strain>
    </source>
</reference>
<evidence type="ECO:0000256" key="2">
    <source>
        <dbReference type="SAM" id="Phobius"/>
    </source>
</evidence>
<dbReference type="RefSeq" id="XP_018260318.1">
    <property type="nucleotide sequence ID" value="XM_018410509.1"/>
</dbReference>
<proteinExistence type="predicted"/>
<keyword evidence="2" id="KW-1133">Transmembrane helix</keyword>
<gene>
    <name evidence="3" type="ORF">I303_07236</name>
    <name evidence="4" type="ORF">I303_108439</name>
</gene>
<sequence>MIFVLEPQSAGSQLGNPDEAQPNGLYTYTLTEGANVIAPTRVGGMTPPSTITNGLGPGVTVTPSSMFSTDSMKSEMIITRPANPTLPTPADTAASQSTSGSSRNSKVHSADPDSTMNYNHTTLIVIVVLACLSILAVGLWYFRRSRAHKLLSNGMTDLESTFQEKRSSISKAISNNHNRRSWIKLNEEIGNIQEKEREAEEVRESTIPPAVLPIQVPQSHLDGRHVEQHQQHARQVQPLEVYEYNTTAVQQIYPNADTQTSSMRTVAERRNSTINHFPVPPSTIPNVRASPPVLATKRVERDIQTKHQQKQEDIFESPKDQLHVLSPEIGVATTSHLPASSSRSAVAVDGYPTGRLTGSGRDLTRMASQDSDAELEMPKRQSLPYVLPVQEAERTPTFISLNQINQKQNTNNDHHKQSPEYRSPTESMYVIYKDRNTIYQGKQ</sequence>
<protein>
    <submittedName>
        <fullName evidence="3">Uncharacterized protein</fullName>
    </submittedName>
</protein>
<dbReference type="EMBL" id="KI894035">
    <property type="protein sequence ID" value="OBR82476.1"/>
    <property type="molecule type" value="Genomic_DNA"/>
</dbReference>
<reference evidence="3" key="1">
    <citation type="submission" date="2013-07" db="EMBL/GenBank/DDBJ databases">
        <title>The Genome Sequence of Cryptococcus dejecticola CBS10117.</title>
        <authorList>
            <consortium name="The Broad Institute Genome Sequencing Platform"/>
            <person name="Cuomo C."/>
            <person name="Litvintseva A."/>
            <person name="Chen Y."/>
            <person name="Heitman J."/>
            <person name="Sun S."/>
            <person name="Springer D."/>
            <person name="Dromer F."/>
            <person name="Young S.K."/>
            <person name="Zeng Q."/>
            <person name="Gargeya S."/>
            <person name="Fitzgerald M."/>
            <person name="Abouelleil A."/>
            <person name="Alvarado L."/>
            <person name="Berlin A.M."/>
            <person name="Chapman S.B."/>
            <person name="Dewar J."/>
            <person name="Goldberg J."/>
            <person name="Griggs A."/>
            <person name="Gujja S."/>
            <person name="Hansen M."/>
            <person name="Howarth C."/>
            <person name="Imamovic A."/>
            <person name="Larimer J."/>
            <person name="McCowan C."/>
            <person name="Murphy C."/>
            <person name="Pearson M."/>
            <person name="Priest M."/>
            <person name="Roberts A."/>
            <person name="Saif S."/>
            <person name="Shea T."/>
            <person name="Sykes S."/>
            <person name="Wortman J."/>
            <person name="Nusbaum C."/>
            <person name="Birren B."/>
        </authorList>
    </citation>
    <scope>NUCLEOTIDE SEQUENCE [LARGE SCALE GENOMIC DNA]</scope>
    <source>
        <strain evidence="3">CBS 10117</strain>
    </source>
</reference>